<sequence length="200" mass="22533">MNLLPSDYELVDVSTLELHPENARRGNLDRLEDSIRTNGFYGALVVQKATRHIVVGNHRYQAAVNVGIEQIPVLWVDVDDQQARKLLLVDNRSNDVASYDDDLLIDLLRLTQAEGGLEGSGYNDIDLEDLERLLTPPNLDDLIKNIGAHDDDSVFNPTISIKVEPETNARWQRVFATVEGKDDDERINTLLDYADPLINE</sequence>
<dbReference type="InterPro" id="IPR050336">
    <property type="entry name" value="Chromosome_partition/occlusion"/>
</dbReference>
<name>A0A6J5NCX7_9CAUD</name>
<dbReference type="Gene3D" id="3.90.1530.10">
    <property type="entry name" value="Conserved hypothetical protein from pyrococcus furiosus pfu- 392566-001, ParB domain"/>
    <property type="match status" value="1"/>
</dbReference>
<dbReference type="SMART" id="SM00470">
    <property type="entry name" value="ParB"/>
    <property type="match status" value="1"/>
</dbReference>
<evidence type="ECO:0000259" key="1">
    <source>
        <dbReference type="SMART" id="SM00470"/>
    </source>
</evidence>
<dbReference type="InterPro" id="IPR003115">
    <property type="entry name" value="ParB_N"/>
</dbReference>
<feature type="domain" description="ParB-like N-terminal" evidence="1">
    <location>
        <begin position="9"/>
        <end position="92"/>
    </location>
</feature>
<dbReference type="InterPro" id="IPR036086">
    <property type="entry name" value="ParB/Sulfiredoxin_sf"/>
</dbReference>
<dbReference type="GO" id="GO:0007059">
    <property type="term" value="P:chromosome segregation"/>
    <property type="evidence" value="ECO:0007669"/>
    <property type="project" value="TreeGrafter"/>
</dbReference>
<protein>
    <submittedName>
        <fullName evidence="2">ParB/Sulfiredoxin</fullName>
    </submittedName>
</protein>
<dbReference type="GO" id="GO:0045881">
    <property type="term" value="P:positive regulation of sporulation resulting in formation of a cellular spore"/>
    <property type="evidence" value="ECO:0007669"/>
    <property type="project" value="TreeGrafter"/>
</dbReference>
<evidence type="ECO:0000313" key="2">
    <source>
        <dbReference type="EMBL" id="CAB4156482.1"/>
    </source>
</evidence>
<organism evidence="2">
    <name type="scientific">uncultured Caudovirales phage</name>
    <dbReference type="NCBI Taxonomy" id="2100421"/>
    <lineage>
        <taxon>Viruses</taxon>
        <taxon>Duplodnaviria</taxon>
        <taxon>Heunggongvirae</taxon>
        <taxon>Uroviricota</taxon>
        <taxon>Caudoviricetes</taxon>
        <taxon>Peduoviridae</taxon>
        <taxon>Maltschvirus</taxon>
        <taxon>Maltschvirus maltsch</taxon>
    </lineage>
</organism>
<gene>
    <name evidence="2" type="ORF">UFOVP665_69</name>
</gene>
<dbReference type="PANTHER" id="PTHR33375:SF1">
    <property type="entry name" value="CHROMOSOME-PARTITIONING PROTEIN PARB-RELATED"/>
    <property type="match status" value="1"/>
</dbReference>
<dbReference type="Pfam" id="PF02195">
    <property type="entry name" value="ParB_N"/>
    <property type="match status" value="1"/>
</dbReference>
<reference evidence="2" key="1">
    <citation type="submission" date="2020-04" db="EMBL/GenBank/DDBJ databases">
        <authorList>
            <person name="Chiriac C."/>
            <person name="Salcher M."/>
            <person name="Ghai R."/>
            <person name="Kavagutti S V."/>
        </authorList>
    </citation>
    <scope>NUCLEOTIDE SEQUENCE</scope>
</reference>
<accession>A0A6J5NCX7</accession>
<dbReference type="PANTHER" id="PTHR33375">
    <property type="entry name" value="CHROMOSOME-PARTITIONING PROTEIN PARB-RELATED"/>
    <property type="match status" value="1"/>
</dbReference>
<dbReference type="EMBL" id="LR796640">
    <property type="protein sequence ID" value="CAB4156482.1"/>
    <property type="molecule type" value="Genomic_DNA"/>
</dbReference>
<dbReference type="SUPFAM" id="SSF110849">
    <property type="entry name" value="ParB/Sulfiredoxin"/>
    <property type="match status" value="1"/>
</dbReference>
<proteinExistence type="predicted"/>